<dbReference type="EMBL" id="CP014579">
    <property type="protein sequence ID" value="ANB76077.1"/>
    <property type="molecule type" value="Genomic_DNA"/>
</dbReference>
<dbReference type="KEGG" id="buz:AYM40_27760"/>
<evidence type="ECO:0000256" key="2">
    <source>
        <dbReference type="ARBA" id="ARBA00023002"/>
    </source>
</evidence>
<dbReference type="Proteomes" id="UP000076852">
    <property type="component" value="Chromosome 2"/>
</dbReference>
<organism evidence="3 4">
    <name type="scientific">Paraburkholderia phytofirmans OLGA172</name>
    <dbReference type="NCBI Taxonomy" id="1417228"/>
    <lineage>
        <taxon>Bacteria</taxon>
        <taxon>Pseudomonadati</taxon>
        <taxon>Pseudomonadota</taxon>
        <taxon>Betaproteobacteria</taxon>
        <taxon>Burkholderiales</taxon>
        <taxon>Burkholderiaceae</taxon>
        <taxon>Paraburkholderia</taxon>
    </lineage>
</organism>
<sequence>MKKEQQVALVTNASDYAGPPAVAALLDAGFRVLAHDDSFVDDIAWEHFSNANGSVERVSGKNVELLVEAAWAVTGRVDAIVSNDHFPAIHRPTVDASLDDLRQTLEKLVVRPFALVKAAIPRMRQQGGGNLVLVTSCRTKLPMHGGAIPDAARDAANALARSFSVELAPLNIAVNAVAPNFLYSEAYYPRAVFVDEPEGRDYVRTSVPVGRLGRPEEIGELICFLASTQSRFLTGAVIDFSGGWPAAATRPGTTDD</sequence>
<evidence type="ECO:0000313" key="3">
    <source>
        <dbReference type="EMBL" id="ANB76077.1"/>
    </source>
</evidence>
<protein>
    <submittedName>
        <fullName evidence="3">Short-chain dehydrogenase</fullName>
    </submittedName>
</protein>
<keyword evidence="2" id="KW-0560">Oxidoreductase</keyword>
<keyword evidence="4" id="KW-1185">Reference proteome</keyword>
<dbReference type="OrthoDB" id="8991930at2"/>
<proteinExistence type="inferred from homology"/>
<dbReference type="AlphaFoldDB" id="A0A167WE34"/>
<dbReference type="PANTHER" id="PTHR43639">
    <property type="entry name" value="OXIDOREDUCTASE, SHORT-CHAIN DEHYDROGENASE/REDUCTASE FAMILY (AFU_ORTHOLOGUE AFUA_5G02870)"/>
    <property type="match status" value="1"/>
</dbReference>
<evidence type="ECO:0000256" key="1">
    <source>
        <dbReference type="ARBA" id="ARBA00006484"/>
    </source>
</evidence>
<dbReference type="GO" id="GO:0016491">
    <property type="term" value="F:oxidoreductase activity"/>
    <property type="evidence" value="ECO:0007669"/>
    <property type="project" value="UniProtKB-KW"/>
</dbReference>
<dbReference type="Pfam" id="PF13561">
    <property type="entry name" value="adh_short_C2"/>
    <property type="match status" value="1"/>
</dbReference>
<dbReference type="InterPro" id="IPR002347">
    <property type="entry name" value="SDR_fam"/>
</dbReference>
<dbReference type="RefSeq" id="WP_063499329.1">
    <property type="nucleotide sequence ID" value="NZ_CP014579.1"/>
</dbReference>
<reference evidence="3 4" key="1">
    <citation type="journal article" date="2016" name="Gene">
        <title>PacBio SMRT assembly of a complex multi-replicon genome reveals chlorocatechol degradative operon in a region of genome plasticity.</title>
        <authorList>
            <person name="Ricker N."/>
            <person name="Shen S.Y."/>
            <person name="Goordial J."/>
            <person name="Jin S."/>
            <person name="Fulthorpe R.R."/>
        </authorList>
    </citation>
    <scope>NUCLEOTIDE SEQUENCE [LARGE SCALE GENOMIC DNA]</scope>
    <source>
        <strain evidence="3 4">OLGA172</strain>
    </source>
</reference>
<dbReference type="Gene3D" id="3.40.50.720">
    <property type="entry name" value="NAD(P)-binding Rossmann-like Domain"/>
    <property type="match status" value="1"/>
</dbReference>
<dbReference type="InterPro" id="IPR036291">
    <property type="entry name" value="NAD(P)-bd_dom_sf"/>
</dbReference>
<gene>
    <name evidence="3" type="ORF">AYM40_27760</name>
</gene>
<accession>A0A167WE34</accession>
<dbReference type="STRING" id="1804984.AYM40_27760"/>
<name>A0A167WE34_9BURK</name>
<evidence type="ECO:0000313" key="4">
    <source>
        <dbReference type="Proteomes" id="UP000076852"/>
    </source>
</evidence>
<dbReference type="PANTHER" id="PTHR43639:SF1">
    <property type="entry name" value="SHORT-CHAIN DEHYDROGENASE_REDUCTASE FAMILY PROTEIN"/>
    <property type="match status" value="1"/>
</dbReference>
<comment type="similarity">
    <text evidence="1">Belongs to the short-chain dehydrogenases/reductases (SDR) family.</text>
</comment>
<dbReference type="SUPFAM" id="SSF51735">
    <property type="entry name" value="NAD(P)-binding Rossmann-fold domains"/>
    <property type="match status" value="1"/>
</dbReference>
<dbReference type="PRINTS" id="PR00081">
    <property type="entry name" value="GDHRDH"/>
</dbReference>